<organism evidence="8">
    <name type="scientific">Vecturithrix granuli</name>
    <dbReference type="NCBI Taxonomy" id="1499967"/>
    <lineage>
        <taxon>Bacteria</taxon>
        <taxon>Candidatus Moduliflexota</taxon>
        <taxon>Candidatus Vecturitrichia</taxon>
        <taxon>Candidatus Vecturitrichales</taxon>
        <taxon>Candidatus Vecturitrichaceae</taxon>
        <taxon>Candidatus Vecturithrix</taxon>
    </lineage>
</organism>
<evidence type="ECO:0000313" key="8">
    <source>
        <dbReference type="EMBL" id="GAK56190.1"/>
    </source>
</evidence>
<comment type="subcellular location">
    <subcellularLocation>
        <location evidence="1">Cell membrane</location>
        <topology evidence="1">Multi-pass membrane protein</topology>
    </subcellularLocation>
</comment>
<evidence type="ECO:0000256" key="6">
    <source>
        <dbReference type="ARBA" id="ARBA00023136"/>
    </source>
</evidence>
<evidence type="ECO:0000256" key="2">
    <source>
        <dbReference type="ARBA" id="ARBA00011006"/>
    </source>
</evidence>
<sequence length="83" mass="8321">MEIGLILFILIGLAAGWLAGQVVKGGGYGVVGDIIVGVIGALIGGFLFQRSGVFAGAGLLGSLIVATIGAIILLFVLRLIKKA</sequence>
<dbReference type="PANTHER" id="PTHR33884">
    <property type="entry name" value="UPF0410 PROTEIN YMGE"/>
    <property type="match status" value="1"/>
</dbReference>
<proteinExistence type="inferred from homology"/>
<evidence type="ECO:0000256" key="3">
    <source>
        <dbReference type="ARBA" id="ARBA00022475"/>
    </source>
</evidence>
<feature type="transmembrane region" description="Helical" evidence="7">
    <location>
        <begin position="30"/>
        <end position="48"/>
    </location>
</feature>
<dbReference type="Proteomes" id="UP000030661">
    <property type="component" value="Unassembled WGS sequence"/>
</dbReference>
<keyword evidence="6 7" id="KW-0472">Membrane</keyword>
<gene>
    <name evidence="8" type="ORF">U27_03152</name>
</gene>
<evidence type="ECO:0000256" key="4">
    <source>
        <dbReference type="ARBA" id="ARBA00022692"/>
    </source>
</evidence>
<keyword evidence="5 7" id="KW-1133">Transmembrane helix</keyword>
<evidence type="ECO:0000313" key="9">
    <source>
        <dbReference type="Proteomes" id="UP000030661"/>
    </source>
</evidence>
<dbReference type="HOGENOM" id="CLU_160040_0_1_0"/>
<dbReference type="EMBL" id="DF820464">
    <property type="protein sequence ID" value="GAK56190.1"/>
    <property type="molecule type" value="Genomic_DNA"/>
</dbReference>
<feature type="transmembrane region" description="Helical" evidence="7">
    <location>
        <begin position="60"/>
        <end position="80"/>
    </location>
</feature>
<accession>A0A081BV35</accession>
<keyword evidence="4 7" id="KW-0812">Transmembrane</keyword>
<dbReference type="PANTHER" id="PTHR33884:SF3">
    <property type="entry name" value="UPF0410 PROTEIN YMGE"/>
    <property type="match status" value="1"/>
</dbReference>
<reference evidence="8" key="1">
    <citation type="journal article" date="2015" name="PeerJ">
        <title>First genomic representation of candidate bacterial phylum KSB3 points to enhanced environmental sensing as a trigger of wastewater bulking.</title>
        <authorList>
            <person name="Sekiguchi Y."/>
            <person name="Ohashi A."/>
            <person name="Parks D.H."/>
            <person name="Yamauchi T."/>
            <person name="Tyson G.W."/>
            <person name="Hugenholtz P."/>
        </authorList>
    </citation>
    <scope>NUCLEOTIDE SEQUENCE [LARGE SCALE GENOMIC DNA]</scope>
</reference>
<evidence type="ECO:0000256" key="7">
    <source>
        <dbReference type="SAM" id="Phobius"/>
    </source>
</evidence>
<dbReference type="STRING" id="1499967.U27_03152"/>
<dbReference type="Pfam" id="PF04226">
    <property type="entry name" value="Transgly_assoc"/>
    <property type="match status" value="1"/>
</dbReference>
<keyword evidence="3" id="KW-1003">Cell membrane</keyword>
<dbReference type="InterPro" id="IPR007341">
    <property type="entry name" value="Transgly_assoc"/>
</dbReference>
<name>A0A081BV35_VECG1</name>
<evidence type="ECO:0000256" key="1">
    <source>
        <dbReference type="ARBA" id="ARBA00004651"/>
    </source>
</evidence>
<dbReference type="AlphaFoldDB" id="A0A081BV35"/>
<evidence type="ECO:0000256" key="5">
    <source>
        <dbReference type="ARBA" id="ARBA00022989"/>
    </source>
</evidence>
<keyword evidence="9" id="KW-1185">Reference proteome</keyword>
<dbReference type="eggNOG" id="COG2261">
    <property type="taxonomic scope" value="Bacteria"/>
</dbReference>
<protein>
    <submittedName>
        <fullName evidence="8">Putative membrane protein</fullName>
    </submittedName>
</protein>
<dbReference type="GO" id="GO:0005886">
    <property type="term" value="C:plasma membrane"/>
    <property type="evidence" value="ECO:0007669"/>
    <property type="project" value="UniProtKB-SubCell"/>
</dbReference>
<comment type="similarity">
    <text evidence="2">Belongs to the UPF0410 family.</text>
</comment>